<gene>
    <name evidence="1" type="ORF">NKI27_05295</name>
</gene>
<evidence type="ECO:0000313" key="1">
    <source>
        <dbReference type="EMBL" id="UZE97164.1"/>
    </source>
</evidence>
<reference evidence="1" key="1">
    <citation type="submission" date="2022-06" db="EMBL/GenBank/DDBJ databases">
        <title>Alkalimarinus sp. nov., isolated from gut of a Alitta virens.</title>
        <authorList>
            <person name="Yang A.I."/>
            <person name="Shin N.-R."/>
        </authorList>
    </citation>
    <scope>NUCLEOTIDE SEQUENCE</scope>
    <source>
        <strain evidence="1">A2M4</strain>
    </source>
</reference>
<proteinExistence type="predicted"/>
<protein>
    <submittedName>
        <fullName evidence="1">DUF748 domain-containing protein</fullName>
    </submittedName>
</protein>
<name>A0ABY6N574_9ALTE</name>
<dbReference type="Proteomes" id="UP001163739">
    <property type="component" value="Chromosome"/>
</dbReference>
<dbReference type="Pfam" id="PF05359">
    <property type="entry name" value="DUF748"/>
    <property type="match status" value="1"/>
</dbReference>
<dbReference type="InterPro" id="IPR008023">
    <property type="entry name" value="DUF748"/>
</dbReference>
<evidence type="ECO:0000313" key="2">
    <source>
        <dbReference type="Proteomes" id="UP001163739"/>
    </source>
</evidence>
<keyword evidence="2" id="KW-1185">Reference proteome</keyword>
<organism evidence="1 2">
    <name type="scientific">Alkalimarinus alittae</name>
    <dbReference type="NCBI Taxonomy" id="2961619"/>
    <lineage>
        <taxon>Bacteria</taxon>
        <taxon>Pseudomonadati</taxon>
        <taxon>Pseudomonadota</taxon>
        <taxon>Gammaproteobacteria</taxon>
        <taxon>Alteromonadales</taxon>
        <taxon>Alteromonadaceae</taxon>
        <taxon>Alkalimarinus</taxon>
    </lineage>
</organism>
<accession>A0ABY6N574</accession>
<dbReference type="RefSeq" id="WP_265048646.1">
    <property type="nucleotide sequence ID" value="NZ_CP100390.1"/>
</dbReference>
<sequence length="338" mass="36660">MGAFNLKNDAHIYFTDNGVSPAYKRHFIVTTLNAGPFDTQRPDDESLYTVVGKSDKYASFNFSGRAKPFSATPFYHLNGFFHEVSLPGISAYIKEALRYEIQSGQLDLGLDVTLTGDIIDGEADVLLRGIELTAADDHEAGSINDQTSVPFNMALGLLKDGDGNVELSLPLLGDINSPSFGLSGFMTLVIQQATLSAAKDYLMTTFVPYASVVKVAIVAGEFALKVRVNDLVYPAGEVALQPEHDVFLEEFSALMKDKEDVSLKLCAVAVAADIDKPAGTKMTEASDIEQLNAISNQRVENFKDYMVDEEGISSSRLLLCTPQINSSKDAKPSLTFST</sequence>
<dbReference type="EMBL" id="CP100390">
    <property type="protein sequence ID" value="UZE97164.1"/>
    <property type="molecule type" value="Genomic_DNA"/>
</dbReference>